<feature type="region of interest" description="Disordered" evidence="1">
    <location>
        <begin position="506"/>
        <end position="526"/>
    </location>
</feature>
<evidence type="ECO:0000256" key="1">
    <source>
        <dbReference type="SAM" id="MobiDB-lite"/>
    </source>
</evidence>
<reference evidence="2 3" key="1">
    <citation type="submission" date="2014-05" db="EMBL/GenBank/DDBJ databases">
        <authorList>
            <person name="Sibley D."/>
            <person name="Venepally P."/>
            <person name="Karamycheva S."/>
            <person name="Hadjithomas M."/>
            <person name="Khan A."/>
            <person name="Brunk B."/>
            <person name="Roos D."/>
            <person name="Caler E."/>
            <person name="Lorenzi H."/>
        </authorList>
    </citation>
    <scope>NUCLEOTIDE SEQUENCE [LARGE SCALE GENOMIC DNA]</scope>
    <source>
        <strain evidence="2 3">RUB</strain>
    </source>
</reference>
<dbReference type="OrthoDB" id="333349at2759"/>
<name>A0A086LY62_TOXGO</name>
<gene>
    <name evidence="2" type="ORF">TGRUB_270150B</name>
</gene>
<accession>A0A086LY62</accession>
<evidence type="ECO:0000313" key="2">
    <source>
        <dbReference type="EMBL" id="KFG61580.1"/>
    </source>
</evidence>
<organism evidence="2 3">
    <name type="scientific">Toxoplasma gondii RUB</name>
    <dbReference type="NCBI Taxonomy" id="935652"/>
    <lineage>
        <taxon>Eukaryota</taxon>
        <taxon>Sar</taxon>
        <taxon>Alveolata</taxon>
        <taxon>Apicomplexa</taxon>
        <taxon>Conoidasida</taxon>
        <taxon>Coccidia</taxon>
        <taxon>Eucoccidiorida</taxon>
        <taxon>Eimeriorina</taxon>
        <taxon>Sarcocystidae</taxon>
        <taxon>Toxoplasma</taxon>
    </lineage>
</organism>
<feature type="non-terminal residue" evidence="2">
    <location>
        <position position="745"/>
    </location>
</feature>
<dbReference type="VEuPathDB" id="ToxoDB:TGRUB_270150B"/>
<proteinExistence type="predicted"/>
<dbReference type="EMBL" id="AFYV02001566">
    <property type="protein sequence ID" value="KFG61580.1"/>
    <property type="molecule type" value="Genomic_DNA"/>
</dbReference>
<dbReference type="AlphaFoldDB" id="A0A086LY62"/>
<feature type="non-terminal residue" evidence="2">
    <location>
        <position position="1"/>
    </location>
</feature>
<sequence>ACEVFAHEVFIAAVAASGAHRLKTLSFRRLAVECRRQEACAAFFDQNGDAWRELLDALIARREAWSLQTWIRFLKMLEPLVSLHQLRNEALCAPFSRTLAPPSSLVALVHRLLRLSFGSPDFGDRLLPSSRVPFDNTGAAPQSGVRNAFPDVCEENFAIFKRHLATLSLHEVVDFLVGLRTYGYVNRPLQRLALTEAVRRVEEENWSLRPEDICRLLVASEELVLGNPLQRILDAQIRRVPLESADLAALMALVVALERQPTLGVAALFDLRKHIDSRVSGLTAAVGAADVAFAVEAESPMTAPPASASKLPLSLLPMLFVYLFSRPSSLTTSSTLLPRAASATPPSASSPSSTTFLSPLASSLRTLIPELLSPFLSPIDLAMLLAPLCTTEAPTACYAAYFPTVSSLPSVVRFVDAQPATSPRPTGAAHAQRLRETEGFASSSAASLGLAEAASQRFSGNVALIRRLCRAARQAVPYTPLALLRVATGHAVLHAQANQMVVLARAKTSQSSEHSESGDRREPGESLEWTLKAGTRGGGAGQAPEAAACADGIAADLALGHLPTLLRMLRLLEMDSDSRHLQRLLNVLLVADLSLLTPHRLLDLMEAFVAARTRLGPVLQRLLSWFADRVLRESSPSPCLLDCLLAEIALFAATLDFPHAAFQNAALARLGVLQASLQASCLRPAGSLHAASHRETARGDASAWRGDACAEAPDSVRLEIIPSEALRVQIRILLGLAPTTPVTQR</sequence>
<evidence type="ECO:0000313" key="3">
    <source>
        <dbReference type="Proteomes" id="UP000028834"/>
    </source>
</evidence>
<comment type="caution">
    <text evidence="2">The sequence shown here is derived from an EMBL/GenBank/DDBJ whole genome shotgun (WGS) entry which is preliminary data.</text>
</comment>
<feature type="compositionally biased region" description="Basic and acidic residues" evidence="1">
    <location>
        <begin position="513"/>
        <end position="524"/>
    </location>
</feature>
<protein>
    <submittedName>
        <fullName evidence="2">Uncharacterized protein</fullName>
    </submittedName>
</protein>
<dbReference type="Proteomes" id="UP000028834">
    <property type="component" value="Unassembled WGS sequence"/>
</dbReference>